<reference evidence="2 3" key="1">
    <citation type="submission" date="2019-11" db="EMBL/GenBank/DDBJ databases">
        <title>Whole genome sequence of Oryza granulata.</title>
        <authorList>
            <person name="Li W."/>
        </authorList>
    </citation>
    <scope>NUCLEOTIDE SEQUENCE [LARGE SCALE GENOMIC DNA]</scope>
    <source>
        <strain evidence="3">cv. Menghai</strain>
        <tissue evidence="2">Leaf</tissue>
    </source>
</reference>
<accession>A0A6G1BVM0</accession>
<feature type="compositionally biased region" description="Polar residues" evidence="1">
    <location>
        <begin position="46"/>
        <end position="57"/>
    </location>
</feature>
<comment type="caution">
    <text evidence="2">The sequence shown here is derived from an EMBL/GenBank/DDBJ whole genome shotgun (WGS) entry which is preliminary data.</text>
</comment>
<feature type="region of interest" description="Disordered" evidence="1">
    <location>
        <begin position="1"/>
        <end position="57"/>
    </location>
</feature>
<protein>
    <submittedName>
        <fullName evidence="2">Uncharacterized protein</fullName>
    </submittedName>
</protein>
<dbReference type="OrthoDB" id="605058at2759"/>
<gene>
    <name evidence="2" type="ORF">E2562_012502</name>
</gene>
<evidence type="ECO:0000313" key="3">
    <source>
        <dbReference type="Proteomes" id="UP000479710"/>
    </source>
</evidence>
<evidence type="ECO:0000256" key="1">
    <source>
        <dbReference type="SAM" id="MobiDB-lite"/>
    </source>
</evidence>
<sequence length="135" mass="14162">MATAKGLSSSVPPQGGSGASKRQADDNHELTNLPGYKGLGTPPPWNHNQQPYNGQGAHSLTYDVTTIAAKGQPPKGIGGRHDAIKEVRAGAKGLQRLPRCCRGGRGQQQDAKGYCGIVKKVEATKSIAVHIDLGR</sequence>
<name>A0A6G1BVM0_9ORYZ</name>
<evidence type="ECO:0000313" key="2">
    <source>
        <dbReference type="EMBL" id="KAF0892030.1"/>
    </source>
</evidence>
<keyword evidence="3" id="KW-1185">Reference proteome</keyword>
<dbReference type="EMBL" id="SPHZ02000011">
    <property type="protein sequence ID" value="KAF0892030.1"/>
    <property type="molecule type" value="Genomic_DNA"/>
</dbReference>
<organism evidence="2 3">
    <name type="scientific">Oryza meyeriana var. granulata</name>
    <dbReference type="NCBI Taxonomy" id="110450"/>
    <lineage>
        <taxon>Eukaryota</taxon>
        <taxon>Viridiplantae</taxon>
        <taxon>Streptophyta</taxon>
        <taxon>Embryophyta</taxon>
        <taxon>Tracheophyta</taxon>
        <taxon>Spermatophyta</taxon>
        <taxon>Magnoliopsida</taxon>
        <taxon>Liliopsida</taxon>
        <taxon>Poales</taxon>
        <taxon>Poaceae</taxon>
        <taxon>BOP clade</taxon>
        <taxon>Oryzoideae</taxon>
        <taxon>Oryzeae</taxon>
        <taxon>Oryzinae</taxon>
        <taxon>Oryza</taxon>
        <taxon>Oryza meyeriana</taxon>
    </lineage>
</organism>
<dbReference type="Proteomes" id="UP000479710">
    <property type="component" value="Unassembled WGS sequence"/>
</dbReference>
<proteinExistence type="predicted"/>
<dbReference type="AlphaFoldDB" id="A0A6G1BVM0"/>
<feature type="compositionally biased region" description="Polar residues" evidence="1">
    <location>
        <begin position="1"/>
        <end position="12"/>
    </location>
</feature>